<evidence type="ECO:0000313" key="2">
    <source>
        <dbReference type="EMBL" id="XBH02084.1"/>
    </source>
</evidence>
<protein>
    <submittedName>
        <fullName evidence="2">Uncharacterized protein</fullName>
    </submittedName>
</protein>
<feature type="compositionally biased region" description="Basic and acidic residues" evidence="1">
    <location>
        <begin position="15"/>
        <end position="28"/>
    </location>
</feature>
<dbReference type="RefSeq" id="WP_406694827.1">
    <property type="nucleotide sequence ID" value="NZ_CP155447.1"/>
</dbReference>
<feature type="region of interest" description="Disordered" evidence="1">
    <location>
        <begin position="1"/>
        <end position="47"/>
    </location>
</feature>
<reference evidence="2" key="1">
    <citation type="submission" date="2024-05" db="EMBL/GenBank/DDBJ databases">
        <title>Planctomycetes of the genus Singulisphaera possess chitinolytic capabilities.</title>
        <authorList>
            <person name="Ivanova A."/>
        </authorList>
    </citation>
    <scope>NUCLEOTIDE SEQUENCE</scope>
    <source>
        <strain evidence="2">Ch08T</strain>
    </source>
</reference>
<proteinExistence type="predicted"/>
<gene>
    <name evidence="2" type="ORF">V5E97_27660</name>
</gene>
<sequence>MALANQTAAADQVPDDQKTDRAQRDEPNAKQAGNSPGDPRTLARMLL</sequence>
<dbReference type="AlphaFoldDB" id="A0AAU7CA27"/>
<evidence type="ECO:0000256" key="1">
    <source>
        <dbReference type="SAM" id="MobiDB-lite"/>
    </source>
</evidence>
<dbReference type="EMBL" id="CP155447">
    <property type="protein sequence ID" value="XBH02084.1"/>
    <property type="molecule type" value="Genomic_DNA"/>
</dbReference>
<organism evidence="2">
    <name type="scientific">Singulisphaera sp. Ch08</name>
    <dbReference type="NCBI Taxonomy" id="3120278"/>
    <lineage>
        <taxon>Bacteria</taxon>
        <taxon>Pseudomonadati</taxon>
        <taxon>Planctomycetota</taxon>
        <taxon>Planctomycetia</taxon>
        <taxon>Isosphaerales</taxon>
        <taxon>Isosphaeraceae</taxon>
        <taxon>Singulisphaera</taxon>
    </lineage>
</organism>
<name>A0AAU7CA27_9BACT</name>
<accession>A0AAU7CA27</accession>